<dbReference type="Proteomes" id="UP001434883">
    <property type="component" value="Unassembled WGS sequence"/>
</dbReference>
<organism evidence="2 3">
    <name type="scientific">Xenoophorus captivus</name>
    <dbReference type="NCBI Taxonomy" id="1517983"/>
    <lineage>
        <taxon>Eukaryota</taxon>
        <taxon>Metazoa</taxon>
        <taxon>Chordata</taxon>
        <taxon>Craniata</taxon>
        <taxon>Vertebrata</taxon>
        <taxon>Euteleostomi</taxon>
        <taxon>Actinopterygii</taxon>
        <taxon>Neopterygii</taxon>
        <taxon>Teleostei</taxon>
        <taxon>Neoteleostei</taxon>
        <taxon>Acanthomorphata</taxon>
        <taxon>Ovalentaria</taxon>
        <taxon>Atherinomorphae</taxon>
        <taxon>Cyprinodontiformes</taxon>
        <taxon>Goodeidae</taxon>
        <taxon>Xenoophorus</taxon>
    </lineage>
</organism>
<sequence>MDELKLLGLLFLNIFLFVFAPRNLGTGVMQIEVGPASHIFSCGADGTMKMRTLPNRFAVAENNSSSPKSDVKFFI</sequence>
<name>A0ABV0QVG2_9TELE</name>
<protein>
    <submittedName>
        <fullName evidence="2">DmX-like protein 1</fullName>
    </submittedName>
</protein>
<reference evidence="2 3" key="1">
    <citation type="submission" date="2021-06" db="EMBL/GenBank/DDBJ databases">
        <authorList>
            <person name="Palmer J.M."/>
        </authorList>
    </citation>
    <scope>NUCLEOTIDE SEQUENCE [LARGE SCALE GENOMIC DNA]</scope>
    <source>
        <strain evidence="2 3">XC_2019</strain>
        <tissue evidence="2">Muscle</tissue>
    </source>
</reference>
<accession>A0ABV0QVG2</accession>
<keyword evidence="3" id="KW-1185">Reference proteome</keyword>
<feature type="signal peptide" evidence="1">
    <location>
        <begin position="1"/>
        <end position="25"/>
    </location>
</feature>
<keyword evidence="1" id="KW-0732">Signal</keyword>
<evidence type="ECO:0000256" key="1">
    <source>
        <dbReference type="SAM" id="SignalP"/>
    </source>
</evidence>
<comment type="caution">
    <text evidence="2">The sequence shown here is derived from an EMBL/GenBank/DDBJ whole genome shotgun (WGS) entry which is preliminary data.</text>
</comment>
<proteinExistence type="predicted"/>
<gene>
    <name evidence="2" type="primary">DMXL1_2</name>
    <name evidence="2" type="ORF">XENOCAPTIV_027261</name>
</gene>
<dbReference type="EMBL" id="JAHRIN010025278">
    <property type="protein sequence ID" value="MEQ2199431.1"/>
    <property type="molecule type" value="Genomic_DNA"/>
</dbReference>
<evidence type="ECO:0000313" key="2">
    <source>
        <dbReference type="EMBL" id="MEQ2199431.1"/>
    </source>
</evidence>
<feature type="chain" id="PRO_5045610407" evidence="1">
    <location>
        <begin position="26"/>
        <end position="75"/>
    </location>
</feature>
<evidence type="ECO:0000313" key="3">
    <source>
        <dbReference type="Proteomes" id="UP001434883"/>
    </source>
</evidence>